<dbReference type="GO" id="GO:0016020">
    <property type="term" value="C:membrane"/>
    <property type="evidence" value="ECO:0007669"/>
    <property type="project" value="TreeGrafter"/>
</dbReference>
<evidence type="ECO:0000313" key="11">
    <source>
        <dbReference type="Proteomes" id="UP000265926"/>
    </source>
</evidence>
<feature type="active site" description="Proton donor" evidence="6">
    <location>
        <position position="308"/>
    </location>
</feature>
<comment type="similarity">
    <text evidence="2">Belongs to the glycosyl hydrolase 20 family.</text>
</comment>
<dbReference type="PANTHER" id="PTHR22600">
    <property type="entry name" value="BETA-HEXOSAMINIDASE"/>
    <property type="match status" value="1"/>
</dbReference>
<dbReference type="GO" id="GO:0005975">
    <property type="term" value="P:carbohydrate metabolic process"/>
    <property type="evidence" value="ECO:0007669"/>
    <property type="project" value="InterPro"/>
</dbReference>
<dbReference type="GO" id="GO:0004563">
    <property type="term" value="F:beta-N-acetylhexosaminidase activity"/>
    <property type="evidence" value="ECO:0007669"/>
    <property type="project" value="UniProtKB-EC"/>
</dbReference>
<dbReference type="Gene3D" id="3.20.20.80">
    <property type="entry name" value="Glycosidases"/>
    <property type="match status" value="1"/>
</dbReference>
<dbReference type="SUPFAM" id="SSF51445">
    <property type="entry name" value="(Trans)glycosidases"/>
    <property type="match status" value="1"/>
</dbReference>
<dbReference type="InterPro" id="IPR015883">
    <property type="entry name" value="Glyco_hydro_20_cat"/>
</dbReference>
<evidence type="ECO:0000256" key="6">
    <source>
        <dbReference type="PIRSR" id="PIRSR625705-1"/>
    </source>
</evidence>
<evidence type="ECO:0000256" key="4">
    <source>
        <dbReference type="ARBA" id="ARBA00022801"/>
    </source>
</evidence>
<dbReference type="GO" id="GO:0030203">
    <property type="term" value="P:glycosaminoglycan metabolic process"/>
    <property type="evidence" value="ECO:0007669"/>
    <property type="project" value="TreeGrafter"/>
</dbReference>
<dbReference type="OrthoDB" id="1090159at2"/>
<accession>A0A399SW23</accession>
<dbReference type="PRINTS" id="PR00738">
    <property type="entry name" value="GLHYDRLASE20"/>
</dbReference>
<dbReference type="InterPro" id="IPR015882">
    <property type="entry name" value="HEX_bac_N"/>
</dbReference>
<dbReference type="InterPro" id="IPR029018">
    <property type="entry name" value="Hex-like_dom2"/>
</dbReference>
<keyword evidence="5" id="KW-0326">Glycosidase</keyword>
<dbReference type="Pfam" id="PF00728">
    <property type="entry name" value="Glyco_hydro_20"/>
    <property type="match status" value="1"/>
</dbReference>
<feature type="chain" id="PRO_5017296439" description="beta-N-acetylhexosaminidase" evidence="7">
    <location>
        <begin position="28"/>
        <end position="527"/>
    </location>
</feature>
<reference evidence="10 11" key="1">
    <citation type="submission" date="2018-08" db="EMBL/GenBank/DDBJ databases">
        <title>Pallidiluteibacterium maritimus gen. nov., sp. nov., isolated from coastal sediment.</title>
        <authorList>
            <person name="Zhou L.Y."/>
        </authorList>
    </citation>
    <scope>NUCLEOTIDE SEQUENCE [LARGE SCALE GENOMIC DNA]</scope>
    <source>
        <strain evidence="10 11">XSD2</strain>
    </source>
</reference>
<dbReference type="Pfam" id="PF02838">
    <property type="entry name" value="Glyco_hydro_20b"/>
    <property type="match status" value="1"/>
</dbReference>
<evidence type="ECO:0000256" key="5">
    <source>
        <dbReference type="ARBA" id="ARBA00023295"/>
    </source>
</evidence>
<dbReference type="PANTHER" id="PTHR22600:SF57">
    <property type="entry name" value="BETA-N-ACETYLHEXOSAMINIDASE"/>
    <property type="match status" value="1"/>
</dbReference>
<comment type="catalytic activity">
    <reaction evidence="1">
        <text>Hydrolysis of terminal non-reducing N-acetyl-D-hexosamine residues in N-acetyl-beta-D-hexosaminides.</text>
        <dbReference type="EC" id="3.2.1.52"/>
    </reaction>
</comment>
<gene>
    <name evidence="10" type="ORF">D1614_16270</name>
</gene>
<feature type="signal peptide" evidence="7">
    <location>
        <begin position="1"/>
        <end position="27"/>
    </location>
</feature>
<evidence type="ECO:0000256" key="3">
    <source>
        <dbReference type="ARBA" id="ARBA00012663"/>
    </source>
</evidence>
<keyword evidence="7" id="KW-0732">Signal</keyword>
<organism evidence="10 11">
    <name type="scientific">Maribellus luteus</name>
    <dbReference type="NCBI Taxonomy" id="2305463"/>
    <lineage>
        <taxon>Bacteria</taxon>
        <taxon>Pseudomonadati</taxon>
        <taxon>Bacteroidota</taxon>
        <taxon>Bacteroidia</taxon>
        <taxon>Marinilabiliales</taxon>
        <taxon>Prolixibacteraceae</taxon>
        <taxon>Maribellus</taxon>
    </lineage>
</organism>
<dbReference type="SUPFAM" id="SSF55545">
    <property type="entry name" value="beta-N-acetylhexosaminidase-like domain"/>
    <property type="match status" value="1"/>
</dbReference>
<keyword evidence="11" id="KW-1185">Reference proteome</keyword>
<keyword evidence="4" id="KW-0378">Hydrolase</keyword>
<dbReference type="CDD" id="cd06563">
    <property type="entry name" value="GH20_chitobiase-like"/>
    <property type="match status" value="1"/>
</dbReference>
<dbReference type="InterPro" id="IPR017853">
    <property type="entry name" value="GH"/>
</dbReference>
<dbReference type="Gene3D" id="3.30.379.10">
    <property type="entry name" value="Chitobiase/beta-hexosaminidase domain 2-like"/>
    <property type="match status" value="1"/>
</dbReference>
<evidence type="ECO:0000313" key="10">
    <source>
        <dbReference type="EMBL" id="RIJ46989.1"/>
    </source>
</evidence>
<feature type="domain" description="Beta-hexosaminidase bacterial type N-terminal" evidence="9">
    <location>
        <begin position="29"/>
        <end position="146"/>
    </location>
</feature>
<evidence type="ECO:0000259" key="9">
    <source>
        <dbReference type="Pfam" id="PF02838"/>
    </source>
</evidence>
<dbReference type="Proteomes" id="UP000265926">
    <property type="component" value="Unassembled WGS sequence"/>
</dbReference>
<dbReference type="EC" id="3.2.1.52" evidence="3"/>
<protein>
    <recommendedName>
        <fullName evidence="3">beta-N-acetylhexosaminidase</fullName>
        <ecNumber evidence="3">3.2.1.52</ecNumber>
    </recommendedName>
</protein>
<dbReference type="InterPro" id="IPR025705">
    <property type="entry name" value="Beta_hexosaminidase_sua/sub"/>
</dbReference>
<evidence type="ECO:0000256" key="1">
    <source>
        <dbReference type="ARBA" id="ARBA00001231"/>
    </source>
</evidence>
<evidence type="ECO:0000256" key="7">
    <source>
        <dbReference type="SAM" id="SignalP"/>
    </source>
</evidence>
<dbReference type="AlphaFoldDB" id="A0A399SW23"/>
<proteinExistence type="inferred from homology"/>
<feature type="domain" description="Glycoside hydrolase family 20 catalytic" evidence="8">
    <location>
        <begin position="150"/>
        <end position="484"/>
    </location>
</feature>
<evidence type="ECO:0000256" key="2">
    <source>
        <dbReference type="ARBA" id="ARBA00006285"/>
    </source>
</evidence>
<sequence>MSMFRFCSRKKVVLLMWLVLASGFAMGQAVIPRPNAVVKHEGVFTGGNELTVFSSNDAFRSLIPGFAESAQRLAGLSVVENKKAAVRLVHNPKITNTQGYRLTIGPKEITVEASTGQGCFYGLQSLLQLFVFSDTPGEIACAQIDDEPRFGWRGFMLDESRHFFGVEEVKRLLDQMALQKLNVFHWHLTDEPGWRIEIKKYPLLTEVGGIGNQSNRQAPAQFYTQDEIREIVAYAAARFIEVIPEIDMPGHATAAVKAYPDYSGGGSERHPDFTFNPGNMATYAFLTDILREVTTLFPSQYIHIGGDEVSFGNQQWPTLPGVKRLMEEQGLTNLVEVEHWFLQQMTDSVAALGKKVIGWDEVVSSGIDSDKALTMWWRHDKPEILLQALEKDFPVILCPRIPLYFDFVQIEEHTSGRKWGGRFAPVESVYRFPSEEFLPVSALANPKVLGIQANLWTETIATASRLEFMTFPRIAALAEAAWTNDAAKDYNDFQQRIQKMFQVYQKEQIEYFDHISGKDAEIKGPQK</sequence>
<dbReference type="EMBL" id="QWGR01000010">
    <property type="protein sequence ID" value="RIJ46989.1"/>
    <property type="molecule type" value="Genomic_DNA"/>
</dbReference>
<comment type="caution">
    <text evidence="10">The sequence shown here is derived from an EMBL/GenBank/DDBJ whole genome shotgun (WGS) entry which is preliminary data.</text>
</comment>
<evidence type="ECO:0000259" key="8">
    <source>
        <dbReference type="Pfam" id="PF00728"/>
    </source>
</evidence>
<name>A0A399SW23_9BACT</name>
<dbReference type="RefSeq" id="WP_119439029.1">
    <property type="nucleotide sequence ID" value="NZ_QWGR01000010.1"/>
</dbReference>